<dbReference type="PANTHER" id="PTHR32182:SF22">
    <property type="entry name" value="ATP-DEPENDENT ENDONUCLEASE, OLD FAMILY-RELATED"/>
    <property type="match status" value="1"/>
</dbReference>
<dbReference type="PANTHER" id="PTHR32182">
    <property type="entry name" value="DNA REPLICATION AND REPAIR PROTEIN RECF"/>
    <property type="match status" value="1"/>
</dbReference>
<dbReference type="SUPFAM" id="SSF52540">
    <property type="entry name" value="P-loop containing nucleoside triphosphate hydrolases"/>
    <property type="match status" value="1"/>
</dbReference>
<dbReference type="GO" id="GO:0006302">
    <property type="term" value="P:double-strand break repair"/>
    <property type="evidence" value="ECO:0007669"/>
    <property type="project" value="TreeGrafter"/>
</dbReference>
<dbReference type="GO" id="GO:0005524">
    <property type="term" value="F:ATP binding"/>
    <property type="evidence" value="ECO:0007669"/>
    <property type="project" value="InterPro"/>
</dbReference>
<dbReference type="OrthoDB" id="104167at2"/>
<keyword evidence="1" id="KW-0742">SOS response</keyword>
<dbReference type="Gene3D" id="3.40.50.300">
    <property type="entry name" value="P-loop containing nucleotide triphosphate hydrolases"/>
    <property type="match status" value="2"/>
</dbReference>
<name>A0A4Q7UEM6_9ACTN</name>
<comment type="caution">
    <text evidence="3">The sequence shown here is derived from an EMBL/GenBank/DDBJ whole genome shotgun (WGS) entry which is preliminary data.</text>
</comment>
<dbReference type="Pfam" id="PF13304">
    <property type="entry name" value="AAA_21"/>
    <property type="match status" value="1"/>
</dbReference>
<evidence type="ECO:0000313" key="3">
    <source>
        <dbReference type="EMBL" id="RZT79675.1"/>
    </source>
</evidence>
<evidence type="ECO:0000313" key="4">
    <source>
        <dbReference type="Proteomes" id="UP000293781"/>
    </source>
</evidence>
<evidence type="ECO:0000259" key="2">
    <source>
        <dbReference type="Pfam" id="PF13304"/>
    </source>
</evidence>
<dbReference type="AlphaFoldDB" id="A0A4Q7UEM6"/>
<dbReference type="Proteomes" id="UP000293781">
    <property type="component" value="Unassembled WGS sequence"/>
</dbReference>
<dbReference type="EMBL" id="SHKK01000001">
    <property type="protein sequence ID" value="RZT79675.1"/>
    <property type="molecule type" value="Genomic_DNA"/>
</dbReference>
<keyword evidence="4" id="KW-1185">Reference proteome</keyword>
<dbReference type="InterPro" id="IPR003959">
    <property type="entry name" value="ATPase_AAA_core"/>
</dbReference>
<feature type="domain" description="ATPase AAA-type core" evidence="2">
    <location>
        <begin position="30"/>
        <end position="351"/>
    </location>
</feature>
<reference evidence="3 4" key="1">
    <citation type="submission" date="2019-02" db="EMBL/GenBank/DDBJ databases">
        <title>Sequencing the genomes of 1000 actinobacteria strains.</title>
        <authorList>
            <person name="Klenk H.-P."/>
        </authorList>
    </citation>
    <scope>NUCLEOTIDE SEQUENCE [LARGE SCALE GENOMIC DNA]</scope>
    <source>
        <strain evidence="3 4">DSM 45888</strain>
    </source>
</reference>
<dbReference type="GO" id="GO:0016887">
    <property type="term" value="F:ATP hydrolysis activity"/>
    <property type="evidence" value="ECO:0007669"/>
    <property type="project" value="InterPro"/>
</dbReference>
<accession>A0A4Q7UEM6</accession>
<dbReference type="InterPro" id="IPR014555">
    <property type="entry name" value="RecF-like"/>
</dbReference>
<sequence length="406" mass="44210">MAVRRPPYLLRLKVVNFRSLRDVEVHLRALNVLVGPNGAGKSNFLDVIAFLGDATRDDLAPALDRRAGFDRVVFRAAKGSRQTISIEVEAAVTKNSSLKATDTYTLEFSSDKLKSGRSERERYYLRRAESFAFKRTAGPGRRITVKGGLITFHKPEGGEDTASLREGSLGLSTLPKLSPEDGGEQVEALANLFAGFRVFDVDVAAARRPSQERASERLHNDASNLAAFLAFLAERHADRFDALQRDARAFIPGLDRLEFTAIGGAGEGTVLTLVERGLSGATTLQEASYGSIRALALLALLYDPSPPRLTCIEEIDHGLHPHILDRLVELLREASSRTQFLIATHSPALVNRLTPDELIVCERGDDAASRIPAIDPEAVKAMEQELNGELGLGELWFSGALGGCPE</sequence>
<evidence type="ECO:0000256" key="1">
    <source>
        <dbReference type="ARBA" id="ARBA00023236"/>
    </source>
</evidence>
<protein>
    <submittedName>
        <fullName evidence="3">Putative ATPase</fullName>
    </submittedName>
</protein>
<dbReference type="InterPro" id="IPR027417">
    <property type="entry name" value="P-loop_NTPase"/>
</dbReference>
<keyword evidence="1" id="KW-0227">DNA damage</keyword>
<dbReference type="GO" id="GO:0009432">
    <property type="term" value="P:SOS response"/>
    <property type="evidence" value="ECO:0007669"/>
    <property type="project" value="UniProtKB-KW"/>
</dbReference>
<dbReference type="PIRSF" id="PIRSF029347">
    <property type="entry name" value="RecF"/>
    <property type="match status" value="1"/>
</dbReference>
<dbReference type="GO" id="GO:0000731">
    <property type="term" value="P:DNA synthesis involved in DNA repair"/>
    <property type="evidence" value="ECO:0007669"/>
    <property type="project" value="TreeGrafter"/>
</dbReference>
<gene>
    <name evidence="3" type="ORF">EV382_2903</name>
</gene>
<organism evidence="3 4">
    <name type="scientific">Micromonospora violae</name>
    <dbReference type="NCBI Taxonomy" id="1278207"/>
    <lineage>
        <taxon>Bacteria</taxon>
        <taxon>Bacillati</taxon>
        <taxon>Actinomycetota</taxon>
        <taxon>Actinomycetes</taxon>
        <taxon>Micromonosporales</taxon>
        <taxon>Micromonosporaceae</taxon>
        <taxon>Micromonospora</taxon>
    </lineage>
</organism>
<proteinExistence type="predicted"/>